<protein>
    <submittedName>
        <fullName evidence="4">Larval cuticle protein A2B-like</fullName>
    </submittedName>
</protein>
<evidence type="ECO:0000313" key="3">
    <source>
        <dbReference type="Proteomes" id="UP000695000"/>
    </source>
</evidence>
<reference evidence="4" key="1">
    <citation type="submission" date="2025-08" db="UniProtKB">
        <authorList>
            <consortium name="RefSeq"/>
        </authorList>
    </citation>
    <scope>IDENTIFICATION</scope>
    <source>
        <tissue evidence="4">Whole Larva</tissue>
    </source>
</reference>
<dbReference type="InterPro" id="IPR000618">
    <property type="entry name" value="Insect_cuticle"/>
</dbReference>
<dbReference type="PROSITE" id="PS00233">
    <property type="entry name" value="CHIT_BIND_RR_1"/>
    <property type="match status" value="1"/>
</dbReference>
<dbReference type="GeneID" id="108564449"/>
<dbReference type="PRINTS" id="PR00947">
    <property type="entry name" value="CUTICLE"/>
</dbReference>
<feature type="non-terminal residue" evidence="4">
    <location>
        <position position="1"/>
    </location>
</feature>
<dbReference type="PROSITE" id="PS51155">
    <property type="entry name" value="CHIT_BIND_RR_2"/>
    <property type="match status" value="1"/>
</dbReference>
<accession>A0ABM1MWN5</accession>
<dbReference type="InterPro" id="IPR031311">
    <property type="entry name" value="CHIT_BIND_RR_consensus"/>
</dbReference>
<evidence type="ECO:0000256" key="1">
    <source>
        <dbReference type="ARBA" id="ARBA00022460"/>
    </source>
</evidence>
<evidence type="ECO:0000256" key="2">
    <source>
        <dbReference type="PROSITE-ProRule" id="PRU00497"/>
    </source>
</evidence>
<dbReference type="Pfam" id="PF00379">
    <property type="entry name" value="Chitin_bind_4"/>
    <property type="match status" value="1"/>
</dbReference>
<keyword evidence="1 2" id="KW-0193">Cuticle</keyword>
<organism evidence="3 4">
    <name type="scientific">Nicrophorus vespilloides</name>
    <name type="common">Boreal carrion beetle</name>
    <dbReference type="NCBI Taxonomy" id="110193"/>
    <lineage>
        <taxon>Eukaryota</taxon>
        <taxon>Metazoa</taxon>
        <taxon>Ecdysozoa</taxon>
        <taxon>Arthropoda</taxon>
        <taxon>Hexapoda</taxon>
        <taxon>Insecta</taxon>
        <taxon>Pterygota</taxon>
        <taxon>Neoptera</taxon>
        <taxon>Endopterygota</taxon>
        <taxon>Coleoptera</taxon>
        <taxon>Polyphaga</taxon>
        <taxon>Staphyliniformia</taxon>
        <taxon>Silphidae</taxon>
        <taxon>Nicrophorinae</taxon>
        <taxon>Nicrophorus</taxon>
    </lineage>
</organism>
<dbReference type="PANTHER" id="PTHR12236:SF95">
    <property type="entry name" value="CUTICULAR PROTEIN 76BD, ISOFORM C-RELATED"/>
    <property type="match status" value="1"/>
</dbReference>
<gene>
    <name evidence="4" type="primary">LOC108564449</name>
</gene>
<dbReference type="InterPro" id="IPR051217">
    <property type="entry name" value="Insect_Cuticle_Struc_Prot"/>
</dbReference>
<sequence>ILAVSALIACAQAGIFDLGHQSTSYSDAPIAHYEAPIHNYNVVPAARYTTPVYKTVQKKVYPDTYAQYSYGYGVQDPSTGDYKNQHEERDGDVVRGYYSLVQPDGVTRIVHYTADALHGFRAHVEYKGQPIVQTKVFVPVKTLVPQYPGYHH</sequence>
<evidence type="ECO:0000313" key="4">
    <source>
        <dbReference type="RefSeq" id="XP_017778985.1"/>
    </source>
</evidence>
<dbReference type="Proteomes" id="UP000695000">
    <property type="component" value="Unplaced"/>
</dbReference>
<dbReference type="RefSeq" id="XP_017778985.1">
    <property type="nucleotide sequence ID" value="XM_017923496.1"/>
</dbReference>
<name>A0ABM1MWN5_NICVS</name>
<keyword evidence="3" id="KW-1185">Reference proteome</keyword>
<proteinExistence type="predicted"/>
<dbReference type="PANTHER" id="PTHR12236">
    <property type="entry name" value="STRUCTURAL CONTITUENT OF CUTICLE"/>
    <property type="match status" value="1"/>
</dbReference>